<accession>A0A8S1IYH6</accession>
<protein>
    <submittedName>
        <fullName evidence="1">Uncharacterized protein</fullName>
    </submittedName>
</protein>
<comment type="caution">
    <text evidence="1">The sequence shown here is derived from an EMBL/GenBank/DDBJ whole genome shotgun (WGS) entry which is preliminary data.</text>
</comment>
<dbReference type="AlphaFoldDB" id="A0A8S1IYH6"/>
<dbReference type="EMBL" id="CAJHUC010001208">
    <property type="protein sequence ID" value="CAD7700257.1"/>
    <property type="molecule type" value="Genomic_DNA"/>
</dbReference>
<name>A0A8S1IYH6_9CHLO</name>
<evidence type="ECO:0000313" key="2">
    <source>
        <dbReference type="Proteomes" id="UP000708148"/>
    </source>
</evidence>
<dbReference type="Proteomes" id="UP000708148">
    <property type="component" value="Unassembled WGS sequence"/>
</dbReference>
<evidence type="ECO:0000313" key="1">
    <source>
        <dbReference type="EMBL" id="CAD7700257.1"/>
    </source>
</evidence>
<gene>
    <name evidence="1" type="ORF">OSTQU699_LOCUS5616</name>
</gene>
<keyword evidence="2" id="KW-1185">Reference proteome</keyword>
<organism evidence="1 2">
    <name type="scientific">Ostreobium quekettii</name>
    <dbReference type="NCBI Taxonomy" id="121088"/>
    <lineage>
        <taxon>Eukaryota</taxon>
        <taxon>Viridiplantae</taxon>
        <taxon>Chlorophyta</taxon>
        <taxon>core chlorophytes</taxon>
        <taxon>Ulvophyceae</taxon>
        <taxon>TCBD clade</taxon>
        <taxon>Bryopsidales</taxon>
        <taxon>Ostreobineae</taxon>
        <taxon>Ostreobiaceae</taxon>
        <taxon>Ostreobium</taxon>
    </lineage>
</organism>
<sequence length="108" mass="12155">MRQPLCAPQNMATTDFNDDRNANFDRRPRARCAVCKERTCCVPQRLAAVDMSKFRWRGDCHREAHLALSARWPAEDPLGSIFSGGVDRRRLHRASSSAAVCLDVTVPL</sequence>
<reference evidence="1" key="1">
    <citation type="submission" date="2020-12" db="EMBL/GenBank/DDBJ databases">
        <authorList>
            <person name="Iha C."/>
        </authorList>
    </citation>
    <scope>NUCLEOTIDE SEQUENCE</scope>
</reference>
<proteinExistence type="predicted"/>